<comment type="cofactor">
    <cofactor evidence="11">
        <name>Mg(2+)</name>
        <dbReference type="ChEBI" id="CHEBI:18420"/>
    </cofactor>
    <text evidence="11">Binds 1 Mg(2+) ion per subunit.</text>
</comment>
<evidence type="ECO:0000256" key="2">
    <source>
        <dbReference type="ARBA" id="ARBA00006997"/>
    </source>
</evidence>
<dbReference type="PRINTS" id="PR01100">
    <property type="entry name" value="SHIKIMTKNASE"/>
</dbReference>
<evidence type="ECO:0000256" key="7">
    <source>
        <dbReference type="ARBA" id="ARBA00022777"/>
    </source>
</evidence>
<dbReference type="RefSeq" id="WP_257771320.1">
    <property type="nucleotide sequence ID" value="NZ_CP102480.1"/>
</dbReference>
<dbReference type="NCBIfam" id="NF010552">
    <property type="entry name" value="PRK13946.1"/>
    <property type="match status" value="1"/>
</dbReference>
<dbReference type="EMBL" id="CP102480">
    <property type="protein sequence ID" value="UUX51682.1"/>
    <property type="molecule type" value="Genomic_DNA"/>
</dbReference>
<dbReference type="InterPro" id="IPR023000">
    <property type="entry name" value="Shikimate_kinase_CS"/>
</dbReference>
<proteinExistence type="inferred from homology"/>
<dbReference type="GO" id="GO:0008652">
    <property type="term" value="P:amino acid biosynthetic process"/>
    <property type="evidence" value="ECO:0007669"/>
    <property type="project" value="UniProtKB-KW"/>
</dbReference>
<evidence type="ECO:0000256" key="3">
    <source>
        <dbReference type="ARBA" id="ARBA00012154"/>
    </source>
</evidence>
<dbReference type="Pfam" id="PF01202">
    <property type="entry name" value="SKI"/>
    <property type="match status" value="1"/>
</dbReference>
<evidence type="ECO:0000256" key="10">
    <source>
        <dbReference type="ARBA" id="ARBA00048567"/>
    </source>
</evidence>
<dbReference type="InterPro" id="IPR031322">
    <property type="entry name" value="Shikimate/glucono_kinase"/>
</dbReference>
<dbReference type="PROSITE" id="PS01128">
    <property type="entry name" value="SHIKIMATE_KINASE"/>
    <property type="match status" value="1"/>
</dbReference>
<reference evidence="12" key="1">
    <citation type="submission" date="2022-08" db="EMBL/GenBank/DDBJ databases">
        <title>Nisaea acidiphila sp. nov., isolated from a marine algal debris and emended description of the genus Nisaea Urios et al. 2008.</title>
        <authorList>
            <person name="Kwon K."/>
        </authorList>
    </citation>
    <scope>NUCLEOTIDE SEQUENCE</scope>
    <source>
        <strain evidence="12">MEBiC11861</strain>
    </source>
</reference>
<dbReference type="GO" id="GO:0005524">
    <property type="term" value="F:ATP binding"/>
    <property type="evidence" value="ECO:0007669"/>
    <property type="project" value="UniProtKB-UniRule"/>
</dbReference>
<gene>
    <name evidence="11" type="primary">aroK</name>
    <name evidence="12" type="ORF">NUH88_08260</name>
</gene>
<feature type="binding site" evidence="11">
    <location>
        <position position="71"/>
    </location>
    <ligand>
        <name>substrate</name>
    </ligand>
</feature>
<comment type="similarity">
    <text evidence="2 11">Belongs to the shikimate kinase family.</text>
</comment>
<keyword evidence="7 11" id="KW-0418">Kinase</keyword>
<dbReference type="PANTHER" id="PTHR21087">
    <property type="entry name" value="SHIKIMATE KINASE"/>
    <property type="match status" value="1"/>
</dbReference>
<organism evidence="12 13">
    <name type="scientific">Nisaea acidiphila</name>
    <dbReference type="NCBI Taxonomy" id="1862145"/>
    <lineage>
        <taxon>Bacteria</taxon>
        <taxon>Pseudomonadati</taxon>
        <taxon>Pseudomonadota</taxon>
        <taxon>Alphaproteobacteria</taxon>
        <taxon>Rhodospirillales</taxon>
        <taxon>Thalassobaculaceae</taxon>
        <taxon>Nisaea</taxon>
    </lineage>
</organism>
<keyword evidence="13" id="KW-1185">Reference proteome</keyword>
<keyword evidence="6 11" id="KW-0547">Nucleotide-binding</keyword>
<comment type="caution">
    <text evidence="11">Lacks conserved residue(s) required for the propagation of feature annotation.</text>
</comment>
<evidence type="ECO:0000256" key="11">
    <source>
        <dbReference type="HAMAP-Rule" id="MF_00109"/>
    </source>
</evidence>
<feature type="binding site" evidence="11">
    <location>
        <position position="47"/>
    </location>
    <ligand>
        <name>substrate</name>
    </ligand>
</feature>
<comment type="function">
    <text evidence="11">Catalyzes the specific phosphorylation of the 3-hydroxyl group of shikimic acid using ATP as a cosubstrate.</text>
</comment>
<dbReference type="GO" id="GO:0009073">
    <property type="term" value="P:aromatic amino acid family biosynthetic process"/>
    <property type="evidence" value="ECO:0007669"/>
    <property type="project" value="UniProtKB-KW"/>
</dbReference>
<evidence type="ECO:0000313" key="13">
    <source>
        <dbReference type="Proteomes" id="UP001060336"/>
    </source>
</evidence>
<keyword evidence="4 11" id="KW-0028">Amino-acid biosynthesis</keyword>
<accession>A0A9J7AY06</accession>
<comment type="subunit">
    <text evidence="11">Monomer.</text>
</comment>
<feature type="binding site" evidence="11">
    <location>
        <position position="93"/>
    </location>
    <ligand>
        <name>substrate</name>
    </ligand>
</feature>
<evidence type="ECO:0000256" key="5">
    <source>
        <dbReference type="ARBA" id="ARBA00022679"/>
    </source>
</evidence>
<sequence length="193" mass="21389">MVIQSDLAHSPEIHAKSIVLVGLMGAGKSSVGRRLAQKLELPFVDADREIENAAGCTIPEFFERFGEEEFRRGERRVIQRILDGPPVVLATGGGAFMAEDTREAIAAHAVSLWLKADLDVLFERVSRRQGRPLLAKQNPRAVLEKLMEERYPVYALADLEVESRRGPIEMTVDKAYEVLMAYLDGASEAVPAE</sequence>
<feature type="binding site" evidence="11">
    <location>
        <begin position="25"/>
        <end position="30"/>
    </location>
    <ligand>
        <name>ATP</name>
        <dbReference type="ChEBI" id="CHEBI:30616"/>
    </ligand>
</feature>
<feature type="binding site" evidence="11">
    <location>
        <position position="29"/>
    </location>
    <ligand>
        <name>Mg(2+)</name>
        <dbReference type="ChEBI" id="CHEBI:18420"/>
    </ligand>
</feature>
<keyword evidence="11" id="KW-0460">Magnesium</keyword>
<keyword evidence="8 11" id="KW-0067">ATP-binding</keyword>
<name>A0A9J7AY06_9PROT</name>
<dbReference type="GO" id="GO:0000287">
    <property type="term" value="F:magnesium ion binding"/>
    <property type="evidence" value="ECO:0007669"/>
    <property type="project" value="UniProtKB-UniRule"/>
</dbReference>
<dbReference type="InterPro" id="IPR000623">
    <property type="entry name" value="Shikimate_kinase/TSH1"/>
</dbReference>
<dbReference type="GO" id="GO:0005829">
    <property type="term" value="C:cytosol"/>
    <property type="evidence" value="ECO:0007669"/>
    <property type="project" value="TreeGrafter"/>
</dbReference>
<dbReference type="Proteomes" id="UP001060336">
    <property type="component" value="Chromosome"/>
</dbReference>
<dbReference type="HAMAP" id="MF_00109">
    <property type="entry name" value="Shikimate_kinase"/>
    <property type="match status" value="1"/>
</dbReference>
<keyword evidence="11" id="KW-0479">Metal-binding</keyword>
<dbReference type="Gene3D" id="3.40.50.300">
    <property type="entry name" value="P-loop containing nucleotide triphosphate hydrolases"/>
    <property type="match status" value="1"/>
</dbReference>
<dbReference type="AlphaFoldDB" id="A0A9J7AY06"/>
<comment type="catalytic activity">
    <reaction evidence="10 11">
        <text>shikimate + ATP = 3-phosphoshikimate + ADP + H(+)</text>
        <dbReference type="Rhea" id="RHEA:13121"/>
        <dbReference type="ChEBI" id="CHEBI:15378"/>
        <dbReference type="ChEBI" id="CHEBI:30616"/>
        <dbReference type="ChEBI" id="CHEBI:36208"/>
        <dbReference type="ChEBI" id="CHEBI:145989"/>
        <dbReference type="ChEBI" id="CHEBI:456216"/>
        <dbReference type="EC" id="2.7.1.71"/>
    </reaction>
</comment>
<keyword evidence="11" id="KW-0963">Cytoplasm</keyword>
<dbReference type="KEGG" id="naci:NUH88_08260"/>
<comment type="pathway">
    <text evidence="1 11">Metabolic intermediate biosynthesis; chorismate biosynthesis; chorismate from D-erythrose 4-phosphate and phosphoenolpyruvate: step 5/7.</text>
</comment>
<dbReference type="EC" id="2.7.1.71" evidence="3 11"/>
<dbReference type="GO" id="GO:0009423">
    <property type="term" value="P:chorismate biosynthetic process"/>
    <property type="evidence" value="ECO:0007669"/>
    <property type="project" value="UniProtKB-UniRule"/>
</dbReference>
<keyword evidence="5 11" id="KW-0808">Transferase</keyword>
<protein>
    <recommendedName>
        <fullName evidence="3 11">Shikimate kinase</fullName>
        <shortName evidence="11">SK</shortName>
        <ecNumber evidence="3 11">2.7.1.71</ecNumber>
    </recommendedName>
</protein>
<feature type="binding site" evidence="11">
    <location>
        <position position="150"/>
    </location>
    <ligand>
        <name>substrate</name>
    </ligand>
</feature>
<dbReference type="SUPFAM" id="SSF52540">
    <property type="entry name" value="P-loop containing nucleoside triphosphate hydrolases"/>
    <property type="match status" value="1"/>
</dbReference>
<evidence type="ECO:0000256" key="9">
    <source>
        <dbReference type="ARBA" id="ARBA00023141"/>
    </source>
</evidence>
<keyword evidence="9 11" id="KW-0057">Aromatic amino acid biosynthesis</keyword>
<dbReference type="PANTHER" id="PTHR21087:SF16">
    <property type="entry name" value="SHIKIMATE KINASE 1, CHLOROPLASTIC"/>
    <property type="match status" value="1"/>
</dbReference>
<dbReference type="GO" id="GO:0004765">
    <property type="term" value="F:shikimate kinase activity"/>
    <property type="evidence" value="ECO:0007669"/>
    <property type="project" value="UniProtKB-UniRule"/>
</dbReference>
<feature type="binding site" evidence="11">
    <location>
        <position position="131"/>
    </location>
    <ligand>
        <name>ATP</name>
        <dbReference type="ChEBI" id="CHEBI:30616"/>
    </ligand>
</feature>
<dbReference type="CDD" id="cd00464">
    <property type="entry name" value="SK"/>
    <property type="match status" value="1"/>
</dbReference>
<comment type="subcellular location">
    <subcellularLocation>
        <location evidence="11">Cytoplasm</location>
    </subcellularLocation>
</comment>
<evidence type="ECO:0000313" key="12">
    <source>
        <dbReference type="EMBL" id="UUX51682.1"/>
    </source>
</evidence>
<evidence type="ECO:0000256" key="1">
    <source>
        <dbReference type="ARBA" id="ARBA00004842"/>
    </source>
</evidence>
<dbReference type="InterPro" id="IPR027417">
    <property type="entry name" value="P-loop_NTPase"/>
</dbReference>
<evidence type="ECO:0000256" key="8">
    <source>
        <dbReference type="ARBA" id="ARBA00022840"/>
    </source>
</evidence>
<evidence type="ECO:0000256" key="6">
    <source>
        <dbReference type="ARBA" id="ARBA00022741"/>
    </source>
</evidence>
<evidence type="ECO:0000256" key="4">
    <source>
        <dbReference type="ARBA" id="ARBA00022605"/>
    </source>
</evidence>